<reference evidence="4 5" key="1">
    <citation type="submission" date="2019-02" db="EMBL/GenBank/DDBJ databases">
        <title>Deep-cultivation of Planctomycetes and their phenomic and genomic characterization uncovers novel biology.</title>
        <authorList>
            <person name="Wiegand S."/>
            <person name="Jogler M."/>
            <person name="Boedeker C."/>
            <person name="Pinto D."/>
            <person name="Vollmers J."/>
            <person name="Rivas-Marin E."/>
            <person name="Kohn T."/>
            <person name="Peeters S.H."/>
            <person name="Heuer A."/>
            <person name="Rast P."/>
            <person name="Oberbeckmann S."/>
            <person name="Bunk B."/>
            <person name="Jeske O."/>
            <person name="Meyerdierks A."/>
            <person name="Storesund J.E."/>
            <person name="Kallscheuer N."/>
            <person name="Luecker S."/>
            <person name="Lage O.M."/>
            <person name="Pohl T."/>
            <person name="Merkel B.J."/>
            <person name="Hornburger P."/>
            <person name="Mueller R.-W."/>
            <person name="Bruemmer F."/>
            <person name="Labrenz M."/>
            <person name="Spormann A.M."/>
            <person name="Op Den Camp H."/>
            <person name="Overmann J."/>
            <person name="Amann R."/>
            <person name="Jetten M.S.M."/>
            <person name="Mascher T."/>
            <person name="Medema M.H."/>
            <person name="Devos D.P."/>
            <person name="Kaster A.-K."/>
            <person name="Ovreas L."/>
            <person name="Rohde M."/>
            <person name="Galperin M.Y."/>
            <person name="Jogler C."/>
        </authorList>
    </citation>
    <scope>NUCLEOTIDE SEQUENCE [LARGE SCALE GENOMIC DNA]</scope>
    <source>
        <strain evidence="4 5">Poly59</strain>
    </source>
</reference>
<dbReference type="Proteomes" id="UP000317977">
    <property type="component" value="Unassembled WGS sequence"/>
</dbReference>
<evidence type="ECO:0000256" key="1">
    <source>
        <dbReference type="ARBA" id="ARBA00022801"/>
    </source>
</evidence>
<dbReference type="Pfam" id="PF00782">
    <property type="entry name" value="DSPc"/>
    <property type="match status" value="1"/>
</dbReference>
<dbReference type="InterPro" id="IPR000340">
    <property type="entry name" value="Dual-sp_phosphatase_cat-dom"/>
</dbReference>
<organism evidence="4 5">
    <name type="scientific">Rubripirellula reticaptiva</name>
    <dbReference type="NCBI Taxonomy" id="2528013"/>
    <lineage>
        <taxon>Bacteria</taxon>
        <taxon>Pseudomonadati</taxon>
        <taxon>Planctomycetota</taxon>
        <taxon>Planctomycetia</taxon>
        <taxon>Pirellulales</taxon>
        <taxon>Pirellulaceae</taxon>
        <taxon>Rubripirellula</taxon>
    </lineage>
</organism>
<keyword evidence="1" id="KW-0378">Hydrolase</keyword>
<dbReference type="InterPro" id="IPR020422">
    <property type="entry name" value="TYR_PHOSPHATASE_DUAL_dom"/>
</dbReference>
<keyword evidence="2" id="KW-0904">Protein phosphatase</keyword>
<protein>
    <submittedName>
        <fullName evidence="4">Dual specificity phosphatase, catalytic domain</fullName>
    </submittedName>
</protein>
<dbReference type="AlphaFoldDB" id="A0A5C6EUG3"/>
<dbReference type="GO" id="GO:0004721">
    <property type="term" value="F:phosphoprotein phosphatase activity"/>
    <property type="evidence" value="ECO:0007669"/>
    <property type="project" value="UniProtKB-KW"/>
</dbReference>
<comment type="caution">
    <text evidence="4">The sequence shown here is derived from an EMBL/GenBank/DDBJ whole genome shotgun (WGS) entry which is preliminary data.</text>
</comment>
<dbReference type="EMBL" id="SJPX01000003">
    <property type="protein sequence ID" value="TWU52034.1"/>
    <property type="molecule type" value="Genomic_DNA"/>
</dbReference>
<evidence type="ECO:0000256" key="2">
    <source>
        <dbReference type="ARBA" id="ARBA00022912"/>
    </source>
</evidence>
<dbReference type="PROSITE" id="PS00383">
    <property type="entry name" value="TYR_PHOSPHATASE_1"/>
    <property type="match status" value="1"/>
</dbReference>
<name>A0A5C6EUG3_9BACT</name>
<keyword evidence="5" id="KW-1185">Reference proteome</keyword>
<sequence length="160" mass="17797">MFRVTNDIYVGRFASRERLAELRDLKVTDVLNVSDTSSQLTTEDGPFRSVTWIDIEDRTLIPTEIAIEAIDTVHRSLIADDGRIYLHCMAGWNRSPTVLWLYLLACGYAANEAAQLICAEAFDAVPGHSLLVDSNLLATVVSHGRDNYLPHRRPTAIASP</sequence>
<dbReference type="Gene3D" id="3.90.190.10">
    <property type="entry name" value="Protein tyrosine phosphatase superfamily"/>
    <property type="match status" value="1"/>
</dbReference>
<proteinExistence type="predicted"/>
<evidence type="ECO:0000313" key="5">
    <source>
        <dbReference type="Proteomes" id="UP000317977"/>
    </source>
</evidence>
<dbReference type="PROSITE" id="PS50056">
    <property type="entry name" value="TYR_PHOSPHATASE_2"/>
    <property type="match status" value="1"/>
</dbReference>
<feature type="domain" description="Tyrosine specific protein phosphatases" evidence="3">
    <location>
        <begin position="64"/>
        <end position="117"/>
    </location>
</feature>
<gene>
    <name evidence="4" type="ORF">Poly59_36310</name>
</gene>
<dbReference type="SUPFAM" id="SSF52799">
    <property type="entry name" value="(Phosphotyrosine protein) phosphatases II"/>
    <property type="match status" value="1"/>
</dbReference>
<dbReference type="InterPro" id="IPR029021">
    <property type="entry name" value="Prot-tyrosine_phosphatase-like"/>
</dbReference>
<evidence type="ECO:0000313" key="4">
    <source>
        <dbReference type="EMBL" id="TWU52034.1"/>
    </source>
</evidence>
<dbReference type="InterPro" id="IPR000387">
    <property type="entry name" value="Tyr_Pase_dom"/>
</dbReference>
<evidence type="ECO:0000259" key="3">
    <source>
        <dbReference type="PROSITE" id="PS50056"/>
    </source>
</evidence>
<dbReference type="SMART" id="SM00195">
    <property type="entry name" value="DSPc"/>
    <property type="match status" value="1"/>
</dbReference>
<dbReference type="InterPro" id="IPR016130">
    <property type="entry name" value="Tyr_Pase_AS"/>
</dbReference>
<accession>A0A5C6EUG3</accession>